<keyword evidence="6" id="KW-1185">Reference proteome</keyword>
<gene>
    <name evidence="5" type="ORF">Z518_06433</name>
</gene>
<dbReference type="AlphaFoldDB" id="A0A0D2IQY1"/>
<dbReference type="CDD" id="cd05251">
    <property type="entry name" value="NmrA_like_SDR_a"/>
    <property type="match status" value="1"/>
</dbReference>
<dbReference type="HOGENOM" id="CLU_007383_8_6_1"/>
<evidence type="ECO:0000313" key="6">
    <source>
        <dbReference type="Proteomes" id="UP000053617"/>
    </source>
</evidence>
<evidence type="ECO:0000256" key="3">
    <source>
        <dbReference type="ARBA" id="ARBA00023002"/>
    </source>
</evidence>
<evidence type="ECO:0000256" key="1">
    <source>
        <dbReference type="ARBA" id="ARBA00006328"/>
    </source>
</evidence>
<dbReference type="GO" id="GO:0005634">
    <property type="term" value="C:nucleus"/>
    <property type="evidence" value="ECO:0007669"/>
    <property type="project" value="TreeGrafter"/>
</dbReference>
<dbReference type="PANTHER" id="PTHR42748:SF30">
    <property type="entry name" value="NMRA-LIKE DOMAIN-CONTAINING PROTEIN"/>
    <property type="match status" value="1"/>
</dbReference>
<evidence type="ECO:0000313" key="5">
    <source>
        <dbReference type="EMBL" id="KIX05561.1"/>
    </source>
</evidence>
<name>A0A0D2IQY1_9EURO</name>
<dbReference type="STRING" id="1442369.A0A0D2IQY1"/>
<dbReference type="InterPro" id="IPR051164">
    <property type="entry name" value="NmrA-like_oxidored"/>
</dbReference>
<dbReference type="Gene3D" id="3.40.50.720">
    <property type="entry name" value="NAD(P)-binding Rossmann-like Domain"/>
    <property type="match status" value="1"/>
</dbReference>
<dbReference type="EMBL" id="KN847478">
    <property type="protein sequence ID" value="KIX05561.1"/>
    <property type="molecule type" value="Genomic_DNA"/>
</dbReference>
<dbReference type="Gene3D" id="3.90.25.10">
    <property type="entry name" value="UDP-galactose 4-epimerase, domain 1"/>
    <property type="match status" value="1"/>
</dbReference>
<dbReference type="RefSeq" id="XP_013272697.1">
    <property type="nucleotide sequence ID" value="XM_013417243.1"/>
</dbReference>
<dbReference type="InterPro" id="IPR008030">
    <property type="entry name" value="NmrA-like"/>
</dbReference>
<dbReference type="GO" id="GO:0016491">
    <property type="term" value="F:oxidoreductase activity"/>
    <property type="evidence" value="ECO:0007669"/>
    <property type="project" value="UniProtKB-KW"/>
</dbReference>
<accession>A0A0D2IQY1</accession>
<evidence type="ECO:0000256" key="2">
    <source>
        <dbReference type="ARBA" id="ARBA00022857"/>
    </source>
</evidence>
<sequence length="331" mass="37264">MSPKLLVVLGATGTQGGSIINTFQNDPEWTIRGITRNVNSSKAEILKSKGVKVISANLDDPSSLMTAFKGAYAIFSVTDFWAAYKDPANQTKRAPGQAMNVWSYEHELEQGKNVFDAAAKTDGLQRMIFSSLSYAKKWSGGKYSHVYHLDSKAEAVEYGRLKYPELWKKTSIIQIGYYLSNIWTFSFLKPTKDENGVYVFASKMRPDVKLPLIAAEEDTGPLTKALLATEPGKNLIAYREWMTLDEFYHVWSETLGVRAKTVALPADDPWEAVPEELREELSDTMLYAVEFGYEARDDSSVIHPKDLDVQVQLGTVQEWIKKQDWGPVLRD</sequence>
<dbReference type="VEuPathDB" id="FungiDB:Z518_06433"/>
<dbReference type="InterPro" id="IPR036291">
    <property type="entry name" value="NAD(P)-bd_dom_sf"/>
</dbReference>
<dbReference type="Proteomes" id="UP000053617">
    <property type="component" value="Unassembled WGS sequence"/>
</dbReference>
<organism evidence="5 6">
    <name type="scientific">Rhinocladiella mackenziei CBS 650.93</name>
    <dbReference type="NCBI Taxonomy" id="1442369"/>
    <lineage>
        <taxon>Eukaryota</taxon>
        <taxon>Fungi</taxon>
        <taxon>Dikarya</taxon>
        <taxon>Ascomycota</taxon>
        <taxon>Pezizomycotina</taxon>
        <taxon>Eurotiomycetes</taxon>
        <taxon>Chaetothyriomycetidae</taxon>
        <taxon>Chaetothyriales</taxon>
        <taxon>Herpotrichiellaceae</taxon>
        <taxon>Rhinocladiella</taxon>
    </lineage>
</organism>
<protein>
    <submittedName>
        <fullName evidence="5">Rhinocladiella mackenziei CBS 650.93 unplaced genomic scaffold supercont1.4, whole genome shotgun sequence</fullName>
    </submittedName>
</protein>
<dbReference type="Pfam" id="PF05368">
    <property type="entry name" value="NmrA"/>
    <property type="match status" value="1"/>
</dbReference>
<dbReference type="SUPFAM" id="SSF51735">
    <property type="entry name" value="NAD(P)-binding Rossmann-fold domains"/>
    <property type="match status" value="1"/>
</dbReference>
<feature type="domain" description="NmrA-like" evidence="4">
    <location>
        <begin position="4"/>
        <end position="295"/>
    </location>
</feature>
<reference evidence="5 6" key="1">
    <citation type="submission" date="2015-01" db="EMBL/GenBank/DDBJ databases">
        <title>The Genome Sequence of Rhinocladiella mackenzie CBS 650.93.</title>
        <authorList>
            <consortium name="The Broad Institute Genomics Platform"/>
            <person name="Cuomo C."/>
            <person name="de Hoog S."/>
            <person name="Gorbushina A."/>
            <person name="Stielow B."/>
            <person name="Teixiera M."/>
            <person name="Abouelleil A."/>
            <person name="Chapman S.B."/>
            <person name="Priest M."/>
            <person name="Young S.K."/>
            <person name="Wortman J."/>
            <person name="Nusbaum C."/>
            <person name="Birren B."/>
        </authorList>
    </citation>
    <scope>NUCLEOTIDE SEQUENCE [LARGE SCALE GENOMIC DNA]</scope>
    <source>
        <strain evidence="5 6">CBS 650.93</strain>
    </source>
</reference>
<dbReference type="PANTHER" id="PTHR42748">
    <property type="entry name" value="NITROGEN METABOLITE REPRESSION PROTEIN NMRA FAMILY MEMBER"/>
    <property type="match status" value="1"/>
</dbReference>
<dbReference type="OrthoDB" id="3358371at2759"/>
<keyword evidence="3" id="KW-0560">Oxidoreductase</keyword>
<dbReference type="GeneID" id="25294504"/>
<proteinExistence type="inferred from homology"/>
<keyword evidence="2" id="KW-0521">NADP</keyword>
<comment type="similarity">
    <text evidence="1">Belongs to the NmrA-type oxidoreductase family.</text>
</comment>
<evidence type="ECO:0000259" key="4">
    <source>
        <dbReference type="Pfam" id="PF05368"/>
    </source>
</evidence>